<keyword evidence="2" id="KW-0539">Nucleus</keyword>
<dbReference type="InterPro" id="IPR011171">
    <property type="entry name" value="GMF"/>
</dbReference>
<comment type="caution">
    <text evidence="4">The sequence shown here is derived from an EMBL/GenBank/DDBJ whole genome shotgun (WGS) entry which is preliminary data.</text>
</comment>
<evidence type="ECO:0000313" key="5">
    <source>
        <dbReference type="Proteomes" id="UP000070168"/>
    </source>
</evidence>
<sequence>MSDSRLYLFSPETKEKLRKFRLGTSRAKDAQAIISDEYHIDIIDAKTQEIRPQDDEVYSKMEDLADDLPDSSPRFILLSYPMTTKDGRPSVPYVLLYWLPENCNPMQRMSYANAVELMRSSAQVNRVIEVEADEDIIDIKSKLTGSD</sequence>
<evidence type="ECO:0000256" key="2">
    <source>
        <dbReference type="PIRNR" id="PIRNR001788"/>
    </source>
</evidence>
<dbReference type="Proteomes" id="UP000070168">
    <property type="component" value="Unassembled WGS sequence"/>
</dbReference>
<evidence type="ECO:0000313" key="4">
    <source>
        <dbReference type="EMBL" id="KXG47519.1"/>
    </source>
</evidence>
<feature type="domain" description="ADF-H" evidence="3">
    <location>
        <begin position="5"/>
        <end position="147"/>
    </location>
</feature>
<dbReference type="InterPro" id="IPR002108">
    <property type="entry name" value="ADF-H"/>
</dbReference>
<dbReference type="SMART" id="SM00102">
    <property type="entry name" value="ADF"/>
    <property type="match status" value="1"/>
</dbReference>
<dbReference type="Pfam" id="PF00241">
    <property type="entry name" value="Cofilin_ADF"/>
    <property type="match status" value="1"/>
</dbReference>
<evidence type="ECO:0000259" key="3">
    <source>
        <dbReference type="PROSITE" id="PS51263"/>
    </source>
</evidence>
<dbReference type="Gene3D" id="3.40.20.10">
    <property type="entry name" value="Severin"/>
    <property type="match status" value="1"/>
</dbReference>
<dbReference type="PROSITE" id="PS51263">
    <property type="entry name" value="ADF_H"/>
    <property type="match status" value="1"/>
</dbReference>
<organism evidence="4 5">
    <name type="scientific">Penicillium patulum</name>
    <name type="common">Penicillium griseofulvum</name>
    <dbReference type="NCBI Taxonomy" id="5078"/>
    <lineage>
        <taxon>Eukaryota</taxon>
        <taxon>Fungi</taxon>
        <taxon>Dikarya</taxon>
        <taxon>Ascomycota</taxon>
        <taxon>Pezizomycotina</taxon>
        <taxon>Eurotiomycetes</taxon>
        <taxon>Eurotiomycetidae</taxon>
        <taxon>Eurotiales</taxon>
        <taxon>Aspergillaceae</taxon>
        <taxon>Penicillium</taxon>
    </lineage>
</organism>
<dbReference type="GO" id="GO:0003779">
    <property type="term" value="F:actin binding"/>
    <property type="evidence" value="ECO:0007669"/>
    <property type="project" value="InterPro"/>
</dbReference>
<dbReference type="GO" id="GO:0034316">
    <property type="term" value="P:negative regulation of Arp2/3 complex-mediated actin nucleation"/>
    <property type="evidence" value="ECO:0007669"/>
    <property type="project" value="TreeGrafter"/>
</dbReference>
<dbReference type="CDD" id="cd11283">
    <property type="entry name" value="ADF_GMF-beta_like"/>
    <property type="match status" value="1"/>
</dbReference>
<comment type="subcellular location">
    <subcellularLocation>
        <location evidence="2">Cytoplasm</location>
    </subcellularLocation>
    <subcellularLocation>
        <location evidence="2">Nucleus</location>
    </subcellularLocation>
</comment>
<dbReference type="PIRSF" id="PIRSF001788">
    <property type="entry name" value="GMF-beta"/>
    <property type="match status" value="1"/>
</dbReference>
<accession>A0A135LEZ4</accession>
<dbReference type="GO" id="GO:0071933">
    <property type="term" value="F:Arp2/3 complex binding"/>
    <property type="evidence" value="ECO:0007669"/>
    <property type="project" value="InterPro"/>
</dbReference>
<dbReference type="AlphaFoldDB" id="A0A135LEZ4"/>
<reference evidence="4 5" key="1">
    <citation type="journal article" date="2016" name="BMC Genomics">
        <title>Genome sequencing and secondary metabolism of the postharvest pathogen Penicillium griseofulvum.</title>
        <authorList>
            <person name="Banani H."/>
            <person name="Marcet-Houben M."/>
            <person name="Ballester A.R."/>
            <person name="Abbruscato P."/>
            <person name="Gonzalez-Candelas L."/>
            <person name="Gabaldon T."/>
            <person name="Spadaro D."/>
        </authorList>
    </citation>
    <scope>NUCLEOTIDE SEQUENCE [LARGE SCALE GENOMIC DNA]</scope>
    <source>
        <strain evidence="4 5">PG3</strain>
    </source>
</reference>
<dbReference type="InterPro" id="IPR029006">
    <property type="entry name" value="ADF-H/Gelsolin-like_dom_sf"/>
</dbReference>
<name>A0A135LEZ4_PENPA</name>
<proteinExistence type="inferred from homology"/>
<gene>
    <name evidence="4" type="ORF">PGRI_013890</name>
</gene>
<comment type="similarity">
    <text evidence="1 2">Belongs to the actin-binding proteins ADF family. GMF subfamily.</text>
</comment>
<evidence type="ECO:0000256" key="1">
    <source>
        <dbReference type="ARBA" id="ARBA00010055"/>
    </source>
</evidence>
<keyword evidence="5" id="KW-1185">Reference proteome</keyword>
<dbReference type="PANTHER" id="PTHR11249:SF2">
    <property type="entry name" value="GLIA MATURATION FACTOR"/>
    <property type="match status" value="1"/>
</dbReference>
<dbReference type="RefSeq" id="XP_040646055.1">
    <property type="nucleotide sequence ID" value="XM_040789102.1"/>
</dbReference>
<dbReference type="PANTHER" id="PTHR11249">
    <property type="entry name" value="GLIAL FACTOR NATURATION FACTOR"/>
    <property type="match status" value="1"/>
</dbReference>
<keyword evidence="2" id="KW-0963">Cytoplasm</keyword>
<protein>
    <submittedName>
        <fullName evidence="4">Glia maturation factor beta</fullName>
    </submittedName>
</protein>
<dbReference type="GO" id="GO:0030479">
    <property type="term" value="C:actin cortical patch"/>
    <property type="evidence" value="ECO:0007669"/>
    <property type="project" value="TreeGrafter"/>
</dbReference>
<dbReference type="GO" id="GO:0071846">
    <property type="term" value="P:actin filament debranching"/>
    <property type="evidence" value="ECO:0007669"/>
    <property type="project" value="InterPro"/>
</dbReference>
<dbReference type="OrthoDB" id="3919494at2759"/>
<dbReference type="GO" id="GO:0005634">
    <property type="term" value="C:nucleus"/>
    <property type="evidence" value="ECO:0007669"/>
    <property type="project" value="UniProtKB-SubCell"/>
</dbReference>
<dbReference type="STRING" id="5078.A0A135LEZ4"/>
<dbReference type="GeneID" id="63704402"/>
<dbReference type="EMBL" id="LHQR01000065">
    <property type="protein sequence ID" value="KXG47519.1"/>
    <property type="molecule type" value="Genomic_DNA"/>
</dbReference>
<dbReference type="SUPFAM" id="SSF55753">
    <property type="entry name" value="Actin depolymerizing proteins"/>
    <property type="match status" value="1"/>
</dbReference>
<dbReference type="OMA" id="EWKMLYA"/>